<evidence type="ECO:0000256" key="6">
    <source>
        <dbReference type="ARBA" id="ARBA00022598"/>
    </source>
</evidence>
<dbReference type="InterPro" id="IPR004532">
    <property type="entry name" value="Phe-tRNA-ligase_IIc_bsu_bact"/>
</dbReference>
<dbReference type="InterPro" id="IPR020825">
    <property type="entry name" value="Phe-tRNA_synthase-like_B3/B4"/>
</dbReference>
<keyword evidence="12 15" id="KW-0648">Protein biosynthesis</keyword>
<feature type="binding site" evidence="15">
    <location>
        <position position="471"/>
    </location>
    <ligand>
        <name>Mg(2+)</name>
        <dbReference type="ChEBI" id="CHEBI:18420"/>
        <note>shared with alpha subunit</note>
    </ligand>
</feature>
<dbReference type="InterPro" id="IPR005146">
    <property type="entry name" value="B3/B4_tRNA-bd"/>
</dbReference>
<dbReference type="SMART" id="SM00874">
    <property type="entry name" value="B5"/>
    <property type="match status" value="1"/>
</dbReference>
<evidence type="ECO:0000256" key="5">
    <source>
        <dbReference type="ARBA" id="ARBA00022555"/>
    </source>
</evidence>
<reference evidence="20 21" key="1">
    <citation type="submission" date="2017-06" db="EMBL/GenBank/DDBJ databases">
        <title>Draft genome sequence of anaerobic fermentative bacterium Anaeromicrobium sediminis DY2726D isolated from West Pacific Ocean sediments.</title>
        <authorList>
            <person name="Zeng X."/>
        </authorList>
    </citation>
    <scope>NUCLEOTIDE SEQUENCE [LARGE SCALE GENOMIC DNA]</scope>
    <source>
        <strain evidence="20 21">DY2726D</strain>
    </source>
</reference>
<dbReference type="GO" id="GO:0000287">
    <property type="term" value="F:magnesium ion binding"/>
    <property type="evidence" value="ECO:0007669"/>
    <property type="project" value="UniProtKB-UniRule"/>
</dbReference>
<dbReference type="InterPro" id="IPR005147">
    <property type="entry name" value="tRNA_synthase_B5-dom"/>
</dbReference>
<dbReference type="FunFam" id="3.30.56.10:FF:000002">
    <property type="entry name" value="Phenylalanine--tRNA ligase beta subunit"/>
    <property type="match status" value="1"/>
</dbReference>
<evidence type="ECO:0000256" key="1">
    <source>
        <dbReference type="ARBA" id="ARBA00004496"/>
    </source>
</evidence>
<dbReference type="GO" id="GO:0016740">
    <property type="term" value="F:transferase activity"/>
    <property type="evidence" value="ECO:0007669"/>
    <property type="project" value="UniProtKB-ARBA"/>
</dbReference>
<dbReference type="Gene3D" id="2.40.50.140">
    <property type="entry name" value="Nucleic acid-binding proteins"/>
    <property type="match status" value="1"/>
</dbReference>
<evidence type="ECO:0000256" key="7">
    <source>
        <dbReference type="ARBA" id="ARBA00022723"/>
    </source>
</evidence>
<sequence>MLVSLNWLNDYVDLSNLSVEEIRDGFIMSGSNIETVENPAGKMNKIVVGKILEIKKHPDADSLIVTQVDVGEEVIQIVTGADNVKEGDYVPIILSGGRLPDGTKIKKGKLRGIVSNGMMCSGTELGIGDNILPTSQNKEGIYIFNKEYPLGAEVKEIMGLDDSVMEFEITFNRPDCLSVIGMAREARATFGVPMKYPEIKINNEVEDANDYMTVEVKNNELCDRFVGRVIKNVKIEESPQWLQTKLMRAGIRPISNIVDITNFVMLEYGQPMHAYDIEDVEDRKIIVRNAEAGETIKTLDGQVRNLNEDILLICDGKKPVGIAGVMGGENSEIKDTTKTIFLEAAHFNKDNIRKTSKDLGLRTEASSRFEKGVDPNTTLTAANRFCQLVEQLGAGEVVGSHIDIYENKTEEKTINVRSSRINGLLGTKLSTDEMVEIFESLEFKVKVVGEDFEVTVPTYRGDMVKEIDFVEEIARIYGYDKLETTLYKDSIQGGKTPVQSSVDILKDTLNGAGLNEILTYSFVSPSVLDNLCVNEDSPLRNVVKVINPLGEETSVMRTTLMGNMLEVLARNYNRNVESARAFECGNTFIPGNDILPSEKRAVTIGMYGKEVDFFSLKGVVERIFSRFGIDGVEFVPEKSNTTFHPGRCANVLVKGVVVGTLGELHPNVCENYKIGTRVYLSELDFETIIGHINLDKGYTPLPKYPAMTRDFAIVVKEEVYVKDIQDVVTANGGGILESITLFDVYRGKQVDEGHKSIAYSLVYRAKDRTLTDEEVTKVHNNIIKELEEKIGGSLRV</sequence>
<dbReference type="GO" id="GO:0006432">
    <property type="term" value="P:phenylalanyl-tRNA aminoacylation"/>
    <property type="evidence" value="ECO:0007669"/>
    <property type="project" value="UniProtKB-UniRule"/>
</dbReference>
<dbReference type="InterPro" id="IPR041616">
    <property type="entry name" value="PheRS_beta_core"/>
</dbReference>
<dbReference type="AlphaFoldDB" id="A0A267MIM7"/>
<dbReference type="EC" id="6.1.1.20" evidence="15"/>
<feature type="domain" description="FDX-ACB" evidence="18">
    <location>
        <begin position="702"/>
        <end position="795"/>
    </location>
</feature>
<dbReference type="GO" id="GO:0004826">
    <property type="term" value="F:phenylalanine-tRNA ligase activity"/>
    <property type="evidence" value="ECO:0007669"/>
    <property type="project" value="UniProtKB-UniRule"/>
</dbReference>
<dbReference type="GO" id="GO:0005524">
    <property type="term" value="F:ATP binding"/>
    <property type="evidence" value="ECO:0007669"/>
    <property type="project" value="UniProtKB-UniRule"/>
</dbReference>
<dbReference type="FunFam" id="2.40.50.140:FF:000045">
    <property type="entry name" value="Phenylalanine--tRNA ligase beta subunit"/>
    <property type="match status" value="1"/>
</dbReference>
<dbReference type="InterPro" id="IPR045060">
    <property type="entry name" value="Phe-tRNA-ligase_IIc_bsu"/>
</dbReference>
<protein>
    <recommendedName>
        <fullName evidence="15">Phenylalanine--tRNA ligase beta subunit</fullName>
        <ecNumber evidence="15">6.1.1.20</ecNumber>
    </recommendedName>
    <alternativeName>
        <fullName evidence="15">Phenylalanyl-tRNA synthetase beta subunit</fullName>
        <shortName evidence="15">PheRS</shortName>
    </alternativeName>
</protein>
<gene>
    <name evidence="15" type="primary">pheT</name>
    <name evidence="20" type="ORF">CCE28_09420</name>
</gene>
<dbReference type="InterPro" id="IPR036690">
    <property type="entry name" value="Fdx_antiC-bd_sf"/>
</dbReference>
<feature type="binding site" evidence="15">
    <location>
        <position position="462"/>
    </location>
    <ligand>
        <name>Mg(2+)</name>
        <dbReference type="ChEBI" id="CHEBI:18420"/>
        <note>shared with alpha subunit</note>
    </ligand>
</feature>
<evidence type="ECO:0000256" key="8">
    <source>
        <dbReference type="ARBA" id="ARBA00022741"/>
    </source>
</evidence>
<keyword evidence="9 15" id="KW-0067">ATP-binding</keyword>
<dbReference type="InterPro" id="IPR005121">
    <property type="entry name" value="Fdx_antiC-bd"/>
</dbReference>
<dbReference type="OrthoDB" id="9805455at2"/>
<accession>A0A267MIM7</accession>
<evidence type="ECO:0000259" key="18">
    <source>
        <dbReference type="PROSITE" id="PS51447"/>
    </source>
</evidence>
<keyword evidence="11 16" id="KW-0694">RNA-binding</keyword>
<dbReference type="SUPFAM" id="SSF56037">
    <property type="entry name" value="PheT/TilS domain"/>
    <property type="match status" value="1"/>
</dbReference>
<dbReference type="PANTHER" id="PTHR10947">
    <property type="entry name" value="PHENYLALANYL-TRNA SYNTHETASE BETA CHAIN AND LEUCINE-RICH REPEAT-CONTAINING PROTEIN 47"/>
    <property type="match status" value="1"/>
</dbReference>
<dbReference type="SMART" id="SM00896">
    <property type="entry name" value="FDX-ACB"/>
    <property type="match status" value="1"/>
</dbReference>
<dbReference type="SUPFAM" id="SSF46955">
    <property type="entry name" value="Putative DNA-binding domain"/>
    <property type="match status" value="1"/>
</dbReference>
<dbReference type="Pfam" id="PF03483">
    <property type="entry name" value="B3_4"/>
    <property type="match status" value="1"/>
</dbReference>
<comment type="cofactor">
    <cofactor evidence="15">
        <name>Mg(2+)</name>
        <dbReference type="ChEBI" id="CHEBI:18420"/>
    </cofactor>
    <text evidence="15">Binds 2 magnesium ions per tetramer.</text>
</comment>
<dbReference type="InterPro" id="IPR033714">
    <property type="entry name" value="tRNA_bind_bactPheRS"/>
</dbReference>
<dbReference type="Pfam" id="PF01588">
    <property type="entry name" value="tRNA_bind"/>
    <property type="match status" value="1"/>
</dbReference>
<dbReference type="Pfam" id="PF03484">
    <property type="entry name" value="B5"/>
    <property type="match status" value="1"/>
</dbReference>
<dbReference type="PROSITE" id="PS50886">
    <property type="entry name" value="TRBD"/>
    <property type="match status" value="1"/>
</dbReference>
<feature type="domain" description="B5" evidence="19">
    <location>
        <begin position="409"/>
        <end position="484"/>
    </location>
</feature>
<evidence type="ECO:0000256" key="10">
    <source>
        <dbReference type="ARBA" id="ARBA00022842"/>
    </source>
</evidence>
<dbReference type="PROSITE" id="PS51447">
    <property type="entry name" value="FDX_ACB"/>
    <property type="match status" value="1"/>
</dbReference>
<comment type="catalytic activity">
    <reaction evidence="14 15">
        <text>tRNA(Phe) + L-phenylalanine + ATP = L-phenylalanyl-tRNA(Phe) + AMP + diphosphate + H(+)</text>
        <dbReference type="Rhea" id="RHEA:19413"/>
        <dbReference type="Rhea" id="RHEA-COMP:9668"/>
        <dbReference type="Rhea" id="RHEA-COMP:9699"/>
        <dbReference type="ChEBI" id="CHEBI:15378"/>
        <dbReference type="ChEBI" id="CHEBI:30616"/>
        <dbReference type="ChEBI" id="CHEBI:33019"/>
        <dbReference type="ChEBI" id="CHEBI:58095"/>
        <dbReference type="ChEBI" id="CHEBI:78442"/>
        <dbReference type="ChEBI" id="CHEBI:78531"/>
        <dbReference type="ChEBI" id="CHEBI:456215"/>
        <dbReference type="EC" id="6.1.1.20"/>
    </reaction>
</comment>
<comment type="similarity">
    <text evidence="2 15">Belongs to the phenylalanyl-tRNA synthetase beta subunit family. Type 1 subfamily.</text>
</comment>
<keyword evidence="7 15" id="KW-0479">Metal-binding</keyword>
<comment type="caution">
    <text evidence="20">The sequence shown here is derived from an EMBL/GenBank/DDBJ whole genome shotgun (WGS) entry which is preliminary data.</text>
</comment>
<evidence type="ECO:0000256" key="11">
    <source>
        <dbReference type="ARBA" id="ARBA00022884"/>
    </source>
</evidence>
<dbReference type="PANTHER" id="PTHR10947:SF0">
    <property type="entry name" value="PHENYLALANINE--TRNA LIGASE BETA SUBUNIT"/>
    <property type="match status" value="1"/>
</dbReference>
<dbReference type="PROSITE" id="PS51483">
    <property type="entry name" value="B5"/>
    <property type="match status" value="1"/>
</dbReference>
<dbReference type="EMBL" id="NIBG01000007">
    <property type="protein sequence ID" value="PAB59429.1"/>
    <property type="molecule type" value="Genomic_DNA"/>
</dbReference>
<evidence type="ECO:0000259" key="17">
    <source>
        <dbReference type="PROSITE" id="PS50886"/>
    </source>
</evidence>
<evidence type="ECO:0000256" key="4">
    <source>
        <dbReference type="ARBA" id="ARBA00022490"/>
    </source>
</evidence>
<feature type="binding site" evidence="15">
    <location>
        <position position="468"/>
    </location>
    <ligand>
        <name>Mg(2+)</name>
        <dbReference type="ChEBI" id="CHEBI:18420"/>
        <note>shared with alpha subunit</note>
    </ligand>
</feature>
<comment type="subunit">
    <text evidence="3 15">Tetramer of two alpha and two beta subunits.</text>
</comment>
<dbReference type="Gene3D" id="3.30.930.10">
    <property type="entry name" value="Bira Bifunctional Protein, Domain 2"/>
    <property type="match status" value="1"/>
</dbReference>
<evidence type="ECO:0000256" key="13">
    <source>
        <dbReference type="ARBA" id="ARBA00023146"/>
    </source>
</evidence>
<dbReference type="Pfam" id="PF17759">
    <property type="entry name" value="tRNA_synthFbeta"/>
    <property type="match status" value="1"/>
</dbReference>
<dbReference type="Pfam" id="PF03147">
    <property type="entry name" value="FDX-ACB"/>
    <property type="match status" value="1"/>
</dbReference>
<evidence type="ECO:0000256" key="16">
    <source>
        <dbReference type="PROSITE-ProRule" id="PRU00209"/>
    </source>
</evidence>
<dbReference type="InterPro" id="IPR002547">
    <property type="entry name" value="tRNA-bd_dom"/>
</dbReference>
<keyword evidence="13 15" id="KW-0030">Aminoacyl-tRNA synthetase</keyword>
<dbReference type="GO" id="GO:0000049">
    <property type="term" value="F:tRNA binding"/>
    <property type="evidence" value="ECO:0007669"/>
    <property type="project" value="UniProtKB-UniRule"/>
</dbReference>
<proteinExistence type="inferred from homology"/>
<keyword evidence="10 15" id="KW-0460">Magnesium</keyword>
<dbReference type="GO" id="GO:0009328">
    <property type="term" value="C:phenylalanine-tRNA ligase complex"/>
    <property type="evidence" value="ECO:0007669"/>
    <property type="project" value="TreeGrafter"/>
</dbReference>
<dbReference type="CDD" id="cd02796">
    <property type="entry name" value="tRNA_bind_bactPheRS"/>
    <property type="match status" value="1"/>
</dbReference>
<dbReference type="CDD" id="cd00769">
    <property type="entry name" value="PheRS_beta_core"/>
    <property type="match status" value="1"/>
</dbReference>
<feature type="domain" description="TRNA-binding" evidence="17">
    <location>
        <begin position="40"/>
        <end position="155"/>
    </location>
</feature>
<dbReference type="Gene3D" id="3.30.70.380">
    <property type="entry name" value="Ferrodoxin-fold anticodon-binding domain"/>
    <property type="match status" value="1"/>
</dbReference>
<evidence type="ECO:0000313" key="20">
    <source>
        <dbReference type="EMBL" id="PAB59429.1"/>
    </source>
</evidence>
<dbReference type="RefSeq" id="WP_095133306.1">
    <property type="nucleotide sequence ID" value="NZ_NIBG01000007.1"/>
</dbReference>
<keyword evidence="4 15" id="KW-0963">Cytoplasm</keyword>
<dbReference type="SMART" id="SM00873">
    <property type="entry name" value="B3_4"/>
    <property type="match status" value="1"/>
</dbReference>
<keyword evidence="6 15" id="KW-0436">Ligase</keyword>
<dbReference type="SUPFAM" id="SSF55681">
    <property type="entry name" value="Class II aaRS and biotin synthetases"/>
    <property type="match status" value="1"/>
</dbReference>
<name>A0A267MIM7_9FIRM</name>
<evidence type="ECO:0000256" key="15">
    <source>
        <dbReference type="HAMAP-Rule" id="MF_00283"/>
    </source>
</evidence>
<evidence type="ECO:0000256" key="12">
    <source>
        <dbReference type="ARBA" id="ARBA00022917"/>
    </source>
</evidence>
<organism evidence="20 21">
    <name type="scientific">Anaeromicrobium sediminis</name>
    <dbReference type="NCBI Taxonomy" id="1478221"/>
    <lineage>
        <taxon>Bacteria</taxon>
        <taxon>Bacillati</taxon>
        <taxon>Bacillota</taxon>
        <taxon>Clostridia</taxon>
        <taxon>Peptostreptococcales</taxon>
        <taxon>Thermotaleaceae</taxon>
        <taxon>Anaeromicrobium</taxon>
    </lineage>
</organism>
<dbReference type="SUPFAM" id="SSF54991">
    <property type="entry name" value="Anticodon-binding domain of PheRS"/>
    <property type="match status" value="1"/>
</dbReference>
<dbReference type="Proteomes" id="UP000216024">
    <property type="component" value="Unassembled WGS sequence"/>
</dbReference>
<evidence type="ECO:0000256" key="3">
    <source>
        <dbReference type="ARBA" id="ARBA00011209"/>
    </source>
</evidence>
<evidence type="ECO:0000259" key="19">
    <source>
        <dbReference type="PROSITE" id="PS51483"/>
    </source>
</evidence>
<comment type="subcellular location">
    <subcellularLocation>
        <location evidence="1 15">Cytoplasm</location>
    </subcellularLocation>
</comment>
<dbReference type="NCBIfam" id="NF045760">
    <property type="entry name" value="YtpR"/>
    <property type="match status" value="1"/>
</dbReference>
<dbReference type="SUPFAM" id="SSF50249">
    <property type="entry name" value="Nucleic acid-binding proteins"/>
    <property type="match status" value="1"/>
</dbReference>
<evidence type="ECO:0000256" key="9">
    <source>
        <dbReference type="ARBA" id="ARBA00022840"/>
    </source>
</evidence>
<dbReference type="InterPro" id="IPR045864">
    <property type="entry name" value="aa-tRNA-synth_II/BPL/LPL"/>
</dbReference>
<dbReference type="FunFam" id="3.50.40.10:FF:000001">
    <property type="entry name" value="Phenylalanine--tRNA ligase beta subunit"/>
    <property type="match status" value="1"/>
</dbReference>
<keyword evidence="8 15" id="KW-0547">Nucleotide-binding</keyword>
<keyword evidence="21" id="KW-1185">Reference proteome</keyword>
<dbReference type="Gene3D" id="3.50.40.10">
    <property type="entry name" value="Phenylalanyl-trna Synthetase, Chain B, domain 3"/>
    <property type="match status" value="1"/>
</dbReference>
<evidence type="ECO:0000313" key="21">
    <source>
        <dbReference type="Proteomes" id="UP000216024"/>
    </source>
</evidence>
<dbReference type="InterPro" id="IPR012340">
    <property type="entry name" value="NA-bd_OB-fold"/>
</dbReference>
<evidence type="ECO:0000256" key="14">
    <source>
        <dbReference type="ARBA" id="ARBA00049255"/>
    </source>
</evidence>
<dbReference type="GO" id="GO:0140096">
    <property type="term" value="F:catalytic activity, acting on a protein"/>
    <property type="evidence" value="ECO:0007669"/>
    <property type="project" value="UniProtKB-ARBA"/>
</dbReference>
<dbReference type="InterPro" id="IPR009061">
    <property type="entry name" value="DNA-bd_dom_put_sf"/>
</dbReference>
<dbReference type="NCBIfam" id="TIGR00472">
    <property type="entry name" value="pheT_bact"/>
    <property type="match status" value="1"/>
</dbReference>
<dbReference type="Gene3D" id="3.30.56.10">
    <property type="match status" value="2"/>
</dbReference>
<keyword evidence="5 16" id="KW-0820">tRNA-binding</keyword>
<feature type="binding site" evidence="15">
    <location>
        <position position="472"/>
    </location>
    <ligand>
        <name>Mg(2+)</name>
        <dbReference type="ChEBI" id="CHEBI:18420"/>
        <note>shared with alpha subunit</note>
    </ligand>
</feature>
<evidence type="ECO:0000256" key="2">
    <source>
        <dbReference type="ARBA" id="ARBA00008653"/>
    </source>
</evidence>
<dbReference type="HAMAP" id="MF_00283">
    <property type="entry name" value="Phe_tRNA_synth_beta1"/>
    <property type="match status" value="1"/>
</dbReference>
<dbReference type="FunFam" id="3.30.70.380:FF:000001">
    <property type="entry name" value="Phenylalanine--tRNA ligase beta subunit"/>
    <property type="match status" value="1"/>
</dbReference>